<dbReference type="InterPro" id="IPR003593">
    <property type="entry name" value="AAA+_ATPase"/>
</dbReference>
<dbReference type="InterPro" id="IPR050166">
    <property type="entry name" value="ABC_transporter_ATP-bind"/>
</dbReference>
<sequence>MAAEPQASKALLTFTDVQKRFVQPDGAVNTAIDGVSLDIPEREFVALIGPSGCGKTTVLRLANGLIVPDAGAVRIDGQPPRPGPDMGFVFQAFRLIPWANVQANIEFALESLELSRAERAERARQYLDLVGLSRSARAYPAQLSGGMKQRVALARALAGEPRVLLMDEPFASLDAQTRELMQGELLSIWRRLTPTVMFVTHSVDEALVLADTIVVMGAGKVLETIKIDLPRPRLTVEMRADPRFLELRSYLWNRIRELVLTDPASEFFGRNLNE</sequence>
<dbReference type="SUPFAM" id="SSF52540">
    <property type="entry name" value="P-loop containing nucleoside triphosphate hydrolases"/>
    <property type="match status" value="1"/>
</dbReference>
<evidence type="ECO:0000256" key="1">
    <source>
        <dbReference type="ARBA" id="ARBA00005417"/>
    </source>
</evidence>
<dbReference type="PANTHER" id="PTHR42788:SF13">
    <property type="entry name" value="ALIPHATIC SULFONATES IMPORT ATP-BINDING PROTEIN SSUB"/>
    <property type="match status" value="1"/>
</dbReference>
<evidence type="ECO:0000256" key="3">
    <source>
        <dbReference type="ARBA" id="ARBA00022741"/>
    </source>
</evidence>
<dbReference type="Pfam" id="PF00005">
    <property type="entry name" value="ABC_tran"/>
    <property type="match status" value="1"/>
</dbReference>
<keyword evidence="7" id="KW-1185">Reference proteome</keyword>
<dbReference type="GO" id="GO:0005524">
    <property type="term" value="F:ATP binding"/>
    <property type="evidence" value="ECO:0007669"/>
    <property type="project" value="UniProtKB-KW"/>
</dbReference>
<dbReference type="PANTHER" id="PTHR42788">
    <property type="entry name" value="TAURINE IMPORT ATP-BINDING PROTEIN-RELATED"/>
    <property type="match status" value="1"/>
</dbReference>
<organism evidence="6 7">
    <name type="scientific">Pelagibacterium nitratireducens</name>
    <dbReference type="NCBI Taxonomy" id="1046114"/>
    <lineage>
        <taxon>Bacteria</taxon>
        <taxon>Pseudomonadati</taxon>
        <taxon>Pseudomonadota</taxon>
        <taxon>Alphaproteobacteria</taxon>
        <taxon>Hyphomicrobiales</taxon>
        <taxon>Devosiaceae</taxon>
        <taxon>Pelagibacterium</taxon>
    </lineage>
</organism>
<evidence type="ECO:0000313" key="7">
    <source>
        <dbReference type="Proteomes" id="UP001369958"/>
    </source>
</evidence>
<dbReference type="InterPro" id="IPR003439">
    <property type="entry name" value="ABC_transporter-like_ATP-bd"/>
</dbReference>
<dbReference type="RefSeq" id="WP_338609827.1">
    <property type="nucleotide sequence ID" value="NZ_CP146275.1"/>
</dbReference>
<protein>
    <submittedName>
        <fullName evidence="6">ABC transporter ATP-binding protein</fullName>
    </submittedName>
</protein>
<proteinExistence type="inferred from homology"/>
<dbReference type="EMBL" id="CP146275">
    <property type="protein sequence ID" value="WWT34102.1"/>
    <property type="molecule type" value="Genomic_DNA"/>
</dbReference>
<dbReference type="InterPro" id="IPR017871">
    <property type="entry name" value="ABC_transporter-like_CS"/>
</dbReference>
<keyword evidence="4 6" id="KW-0067">ATP-binding</keyword>
<keyword evidence="3" id="KW-0547">Nucleotide-binding</keyword>
<dbReference type="Proteomes" id="UP001369958">
    <property type="component" value="Chromosome"/>
</dbReference>
<accession>A0ABZ2IAJ9</accession>
<dbReference type="Gene3D" id="3.40.50.300">
    <property type="entry name" value="P-loop containing nucleotide triphosphate hydrolases"/>
    <property type="match status" value="1"/>
</dbReference>
<evidence type="ECO:0000259" key="5">
    <source>
        <dbReference type="PROSITE" id="PS50893"/>
    </source>
</evidence>
<comment type="similarity">
    <text evidence="1">Belongs to the ABC transporter superfamily.</text>
</comment>
<keyword evidence="2" id="KW-0813">Transport</keyword>
<evidence type="ECO:0000256" key="4">
    <source>
        <dbReference type="ARBA" id="ARBA00022840"/>
    </source>
</evidence>
<gene>
    <name evidence="6" type="ORF">V6617_06465</name>
</gene>
<evidence type="ECO:0000313" key="6">
    <source>
        <dbReference type="EMBL" id="WWT34102.1"/>
    </source>
</evidence>
<feature type="domain" description="ABC transporter" evidence="5">
    <location>
        <begin position="12"/>
        <end position="243"/>
    </location>
</feature>
<reference evidence="6 7" key="1">
    <citation type="submission" date="2024-02" db="EMBL/GenBank/DDBJ databases">
        <title>Complete genome sequence of Pelagibacterium nitratireducens ZH15.</title>
        <authorList>
            <person name="Zhao L.H."/>
        </authorList>
    </citation>
    <scope>NUCLEOTIDE SEQUENCE [LARGE SCALE GENOMIC DNA]</scope>
    <source>
        <strain evidence="6 7">ZH15</strain>
    </source>
</reference>
<name>A0ABZ2IAJ9_9HYPH</name>
<evidence type="ECO:0000256" key="2">
    <source>
        <dbReference type="ARBA" id="ARBA00022448"/>
    </source>
</evidence>
<dbReference type="CDD" id="cd03293">
    <property type="entry name" value="ABC_NrtD_SsuB_transporters"/>
    <property type="match status" value="1"/>
</dbReference>
<dbReference type="InterPro" id="IPR027417">
    <property type="entry name" value="P-loop_NTPase"/>
</dbReference>
<dbReference type="PROSITE" id="PS50893">
    <property type="entry name" value="ABC_TRANSPORTER_2"/>
    <property type="match status" value="1"/>
</dbReference>
<dbReference type="SMART" id="SM00382">
    <property type="entry name" value="AAA"/>
    <property type="match status" value="1"/>
</dbReference>
<dbReference type="PROSITE" id="PS00211">
    <property type="entry name" value="ABC_TRANSPORTER_1"/>
    <property type="match status" value="1"/>
</dbReference>